<organism evidence="1 2">
    <name type="scientific">Iphiclides podalirius</name>
    <name type="common">scarce swallowtail</name>
    <dbReference type="NCBI Taxonomy" id="110791"/>
    <lineage>
        <taxon>Eukaryota</taxon>
        <taxon>Metazoa</taxon>
        <taxon>Ecdysozoa</taxon>
        <taxon>Arthropoda</taxon>
        <taxon>Hexapoda</taxon>
        <taxon>Insecta</taxon>
        <taxon>Pterygota</taxon>
        <taxon>Neoptera</taxon>
        <taxon>Endopterygota</taxon>
        <taxon>Lepidoptera</taxon>
        <taxon>Glossata</taxon>
        <taxon>Ditrysia</taxon>
        <taxon>Papilionoidea</taxon>
        <taxon>Papilionidae</taxon>
        <taxon>Papilioninae</taxon>
        <taxon>Iphiclides</taxon>
    </lineage>
</organism>
<evidence type="ECO:0000313" key="2">
    <source>
        <dbReference type="Proteomes" id="UP000837857"/>
    </source>
</evidence>
<dbReference type="EMBL" id="OW152821">
    <property type="protein sequence ID" value="CAH2075948.1"/>
    <property type="molecule type" value="Genomic_DNA"/>
</dbReference>
<name>A0ABN8J7R7_9NEOP</name>
<gene>
    <name evidence="1" type="ORF">IPOD504_LOCUS17067</name>
</gene>
<reference evidence="1" key="1">
    <citation type="submission" date="2022-03" db="EMBL/GenBank/DDBJ databases">
        <authorList>
            <person name="Martin H S."/>
        </authorList>
    </citation>
    <scope>NUCLEOTIDE SEQUENCE</scope>
</reference>
<feature type="non-terminal residue" evidence="1">
    <location>
        <position position="81"/>
    </location>
</feature>
<protein>
    <submittedName>
        <fullName evidence="1">Uncharacterized protein</fullName>
    </submittedName>
</protein>
<keyword evidence="2" id="KW-1185">Reference proteome</keyword>
<dbReference type="Proteomes" id="UP000837857">
    <property type="component" value="Chromosome 9"/>
</dbReference>
<evidence type="ECO:0000313" key="1">
    <source>
        <dbReference type="EMBL" id="CAH2075948.1"/>
    </source>
</evidence>
<proteinExistence type="predicted"/>
<sequence length="81" mass="8881">MRALKAGAFIMYLPGQKYASGAAYAGEAAYAVGPLRRNRLPPARCNKYWADIQKCIASARQLRPPEAGFLNRCTPPNLNRG</sequence>
<accession>A0ABN8J7R7</accession>